<protein>
    <submittedName>
        <fullName evidence="1">Uncharacterized protein</fullName>
    </submittedName>
</protein>
<keyword evidence="2" id="KW-1185">Reference proteome</keyword>
<name>A0A371E9J6_MUCPR</name>
<sequence>RTSDENENGVKSFLDFAKTHAFNNSGRFYCLFINYFNERRLETWHSKLLDIPSVSQRKEVNVDMDDRLEDVICDIGPESFQRVTMYNMRQKKSLYTRCTNFTRLSTVLRLFNLKAKNGWTNKNMIHDIGLESFQQTTMYDNLCSEVEKSLYKGCTNFTRLSTMLRLFNLKVKMGELIEVFLNCWSF</sequence>
<feature type="non-terminal residue" evidence="1">
    <location>
        <position position="186"/>
    </location>
</feature>
<evidence type="ECO:0000313" key="1">
    <source>
        <dbReference type="EMBL" id="RDX62702.1"/>
    </source>
</evidence>
<dbReference type="EMBL" id="QJKJ01015332">
    <property type="protein sequence ID" value="RDX62702.1"/>
    <property type="molecule type" value="Genomic_DNA"/>
</dbReference>
<organism evidence="1 2">
    <name type="scientific">Mucuna pruriens</name>
    <name type="common">Velvet bean</name>
    <name type="synonym">Dolichos pruriens</name>
    <dbReference type="NCBI Taxonomy" id="157652"/>
    <lineage>
        <taxon>Eukaryota</taxon>
        <taxon>Viridiplantae</taxon>
        <taxon>Streptophyta</taxon>
        <taxon>Embryophyta</taxon>
        <taxon>Tracheophyta</taxon>
        <taxon>Spermatophyta</taxon>
        <taxon>Magnoliopsida</taxon>
        <taxon>eudicotyledons</taxon>
        <taxon>Gunneridae</taxon>
        <taxon>Pentapetalae</taxon>
        <taxon>rosids</taxon>
        <taxon>fabids</taxon>
        <taxon>Fabales</taxon>
        <taxon>Fabaceae</taxon>
        <taxon>Papilionoideae</taxon>
        <taxon>50 kb inversion clade</taxon>
        <taxon>NPAAA clade</taxon>
        <taxon>indigoferoid/millettioid clade</taxon>
        <taxon>Phaseoleae</taxon>
        <taxon>Mucuna</taxon>
    </lineage>
</organism>
<dbReference type="Proteomes" id="UP000257109">
    <property type="component" value="Unassembled WGS sequence"/>
</dbReference>
<feature type="non-terminal residue" evidence="1">
    <location>
        <position position="1"/>
    </location>
</feature>
<comment type="caution">
    <text evidence="1">The sequence shown here is derived from an EMBL/GenBank/DDBJ whole genome shotgun (WGS) entry which is preliminary data.</text>
</comment>
<gene>
    <name evidence="1" type="ORF">CR513_58935</name>
</gene>
<proteinExistence type="predicted"/>
<reference evidence="1" key="1">
    <citation type="submission" date="2018-05" db="EMBL/GenBank/DDBJ databases">
        <title>Draft genome of Mucuna pruriens seed.</title>
        <authorList>
            <person name="Nnadi N.E."/>
            <person name="Vos R."/>
            <person name="Hasami M.H."/>
            <person name="Devisetty U.K."/>
            <person name="Aguiy J.C."/>
        </authorList>
    </citation>
    <scope>NUCLEOTIDE SEQUENCE [LARGE SCALE GENOMIC DNA]</scope>
    <source>
        <strain evidence="1">JCA_2017</strain>
    </source>
</reference>
<accession>A0A371E9J6</accession>
<evidence type="ECO:0000313" key="2">
    <source>
        <dbReference type="Proteomes" id="UP000257109"/>
    </source>
</evidence>
<dbReference type="AlphaFoldDB" id="A0A371E9J6"/>
<dbReference type="OrthoDB" id="1422076at2759"/>